<dbReference type="Proteomes" id="UP000773469">
    <property type="component" value="Unassembled WGS sequence"/>
</dbReference>
<dbReference type="PANTHER" id="PTHR35936">
    <property type="entry name" value="MEMBRANE-BOUND LYTIC MUREIN TRANSGLYCOSYLASE F"/>
    <property type="match status" value="1"/>
</dbReference>
<accession>A0ABQ4P818</accession>
<sequence>MSVVRFEQIGQLLSIACLLCSFSVVSAGTMRVCVDHYPPFQVLSADAEPIGENIAALRLMAKLLEHDLSFETSPNFARCLHMLEGGRVDVVAGLIDKPERHAYSYLLPFRPDSRYVFISLKGFRAIKDYEGLVDASIGVSRETQYFERFDSDQRLRKVMTNDMISATNMLLRSRFDILILPKVVLPSLKKHYPEFEQKLMVHPYTYEEIRPIYFGVSRKHQMNISLHEMERIIGEAYEQERFMSEVEQFILEHIELY</sequence>
<evidence type="ECO:0000313" key="4">
    <source>
        <dbReference type="EMBL" id="GIU43677.1"/>
    </source>
</evidence>
<reference evidence="4 5" key="1">
    <citation type="submission" date="2021-05" db="EMBL/GenBank/DDBJ databases">
        <title>Molecular characterization for Shewanella algae harboring chromosomal blaOXA-55-like strains isolated from clinical and environment sample.</title>
        <authorList>
            <person name="Ohama Y."/>
            <person name="Aoki K."/>
            <person name="Harada S."/>
            <person name="Moriya K."/>
            <person name="Ishii Y."/>
            <person name="Tateda K."/>
        </authorList>
    </citation>
    <scope>NUCLEOTIDE SEQUENCE [LARGE SCALE GENOMIC DNA]</scope>
    <source>
        <strain evidence="4 5">MBTL60-118</strain>
    </source>
</reference>
<dbReference type="SUPFAM" id="SSF53850">
    <property type="entry name" value="Periplasmic binding protein-like II"/>
    <property type="match status" value="1"/>
</dbReference>
<dbReference type="PANTHER" id="PTHR35936:SF25">
    <property type="entry name" value="ABC TRANSPORTER SUBSTRATE-BINDING PROTEIN"/>
    <property type="match status" value="1"/>
</dbReference>
<dbReference type="EMBL" id="BPEU01000023">
    <property type="protein sequence ID" value="GIU43677.1"/>
    <property type="molecule type" value="Genomic_DNA"/>
</dbReference>
<feature type="domain" description="Solute-binding protein family 3/N-terminal" evidence="3">
    <location>
        <begin position="31"/>
        <end position="103"/>
    </location>
</feature>
<dbReference type="InterPro" id="IPR001638">
    <property type="entry name" value="Solute-binding_3/MltF_N"/>
</dbReference>
<protein>
    <recommendedName>
        <fullName evidence="3">Solute-binding protein family 3/N-terminal domain-containing protein</fullName>
    </recommendedName>
</protein>
<organism evidence="4 5">
    <name type="scientific">Shewanella colwelliana</name>
    <name type="common">Alteromonas colwelliana</name>
    <dbReference type="NCBI Taxonomy" id="23"/>
    <lineage>
        <taxon>Bacteria</taxon>
        <taxon>Pseudomonadati</taxon>
        <taxon>Pseudomonadota</taxon>
        <taxon>Gammaproteobacteria</taxon>
        <taxon>Alteromonadales</taxon>
        <taxon>Shewanellaceae</taxon>
        <taxon>Shewanella</taxon>
    </lineage>
</organism>
<keyword evidence="5" id="KW-1185">Reference proteome</keyword>
<evidence type="ECO:0000259" key="3">
    <source>
        <dbReference type="Pfam" id="PF00497"/>
    </source>
</evidence>
<gene>
    <name evidence="4" type="ORF">TUM3794_29880</name>
</gene>
<proteinExistence type="inferred from homology"/>
<comment type="caution">
    <text evidence="4">The sequence shown here is derived from an EMBL/GenBank/DDBJ whole genome shotgun (WGS) entry which is preliminary data.</text>
</comment>
<evidence type="ECO:0000313" key="5">
    <source>
        <dbReference type="Proteomes" id="UP000773469"/>
    </source>
</evidence>
<name>A0ABQ4P818_SHECO</name>
<dbReference type="Pfam" id="PF00497">
    <property type="entry name" value="SBP_bac_3"/>
    <property type="match status" value="1"/>
</dbReference>
<comment type="similarity">
    <text evidence="1">Belongs to the bacterial solute-binding protein 3 family.</text>
</comment>
<evidence type="ECO:0000256" key="2">
    <source>
        <dbReference type="ARBA" id="ARBA00022729"/>
    </source>
</evidence>
<evidence type="ECO:0000256" key="1">
    <source>
        <dbReference type="ARBA" id="ARBA00010333"/>
    </source>
</evidence>
<dbReference type="Gene3D" id="3.40.190.10">
    <property type="entry name" value="Periplasmic binding protein-like II"/>
    <property type="match status" value="2"/>
</dbReference>
<keyword evidence="2" id="KW-0732">Signal</keyword>